<accession>A0A1D2MBD4</accession>
<feature type="compositionally biased region" description="Basic and acidic residues" evidence="1">
    <location>
        <begin position="129"/>
        <end position="142"/>
    </location>
</feature>
<dbReference type="Proteomes" id="UP000094527">
    <property type="component" value="Unassembled WGS sequence"/>
</dbReference>
<feature type="compositionally biased region" description="Acidic residues" evidence="1">
    <location>
        <begin position="145"/>
        <end position="156"/>
    </location>
</feature>
<name>A0A1D2MBD4_ORCCI</name>
<gene>
    <name evidence="2" type="ORF">Ocin01_16409</name>
</gene>
<evidence type="ECO:0000313" key="2">
    <source>
        <dbReference type="EMBL" id="ODM90273.1"/>
    </source>
</evidence>
<proteinExistence type="predicted"/>
<sequence length="187" mass="20638">MDVSIDFNVDGASALTPPQFLTACGIQENAGGSWGHGFGDSPKILWVGIVSLMHHFEAALTSLEGFCLAWIALKTWNWLPKEPSTFGRHEVFENLNTSEEYNLLPGNSPESTRRLLSACTSAFKLSQPEPEKEIPASDHDGGTEGVDDDASIEENDANGSKSSCFRQFVLFRLQYSFQNTMRMSSRI</sequence>
<feature type="region of interest" description="Disordered" evidence="1">
    <location>
        <begin position="126"/>
        <end position="159"/>
    </location>
</feature>
<reference evidence="2 3" key="1">
    <citation type="journal article" date="2016" name="Genome Biol. Evol.">
        <title>Gene Family Evolution Reflects Adaptation to Soil Environmental Stressors in the Genome of the Collembolan Orchesella cincta.</title>
        <authorList>
            <person name="Faddeeva-Vakhrusheva A."/>
            <person name="Derks M.F."/>
            <person name="Anvar S.Y."/>
            <person name="Agamennone V."/>
            <person name="Suring W."/>
            <person name="Smit S."/>
            <person name="van Straalen N.M."/>
            <person name="Roelofs D."/>
        </authorList>
    </citation>
    <scope>NUCLEOTIDE SEQUENCE [LARGE SCALE GENOMIC DNA]</scope>
    <source>
        <tissue evidence="2">Mixed pool</tissue>
    </source>
</reference>
<dbReference type="AlphaFoldDB" id="A0A1D2MBD4"/>
<evidence type="ECO:0000313" key="3">
    <source>
        <dbReference type="Proteomes" id="UP000094527"/>
    </source>
</evidence>
<keyword evidence="3" id="KW-1185">Reference proteome</keyword>
<protein>
    <submittedName>
        <fullName evidence="2">Uncharacterized protein</fullName>
    </submittedName>
</protein>
<dbReference type="EMBL" id="LJIJ01002065">
    <property type="protein sequence ID" value="ODM90273.1"/>
    <property type="molecule type" value="Genomic_DNA"/>
</dbReference>
<comment type="caution">
    <text evidence="2">The sequence shown here is derived from an EMBL/GenBank/DDBJ whole genome shotgun (WGS) entry which is preliminary data.</text>
</comment>
<organism evidence="2 3">
    <name type="scientific">Orchesella cincta</name>
    <name type="common">Springtail</name>
    <name type="synonym">Podura cincta</name>
    <dbReference type="NCBI Taxonomy" id="48709"/>
    <lineage>
        <taxon>Eukaryota</taxon>
        <taxon>Metazoa</taxon>
        <taxon>Ecdysozoa</taxon>
        <taxon>Arthropoda</taxon>
        <taxon>Hexapoda</taxon>
        <taxon>Collembola</taxon>
        <taxon>Entomobryomorpha</taxon>
        <taxon>Entomobryoidea</taxon>
        <taxon>Orchesellidae</taxon>
        <taxon>Orchesellinae</taxon>
        <taxon>Orchesella</taxon>
    </lineage>
</organism>
<evidence type="ECO:0000256" key="1">
    <source>
        <dbReference type="SAM" id="MobiDB-lite"/>
    </source>
</evidence>